<comment type="caution">
    <text evidence="2">The sequence shown here is derived from an EMBL/GenBank/DDBJ whole genome shotgun (WGS) entry which is preliminary data.</text>
</comment>
<proteinExistence type="predicted"/>
<dbReference type="RefSeq" id="WP_236331877.1">
    <property type="nucleotide sequence ID" value="NZ_JAKIJS010000001.1"/>
</dbReference>
<dbReference type="EMBL" id="JAKIJS010000001">
    <property type="protein sequence ID" value="MCF6136808.1"/>
    <property type="molecule type" value="Genomic_DNA"/>
</dbReference>
<reference evidence="2 3" key="1">
    <citation type="submission" date="2022-01" db="EMBL/GenBank/DDBJ databases">
        <title>Alkalihalobacillus sp. EGI L200015, a novel bacterium isolated from a salt lake sediment.</title>
        <authorList>
            <person name="Gao L."/>
            <person name="Fang B.-Z."/>
            <person name="Li W.-J."/>
        </authorList>
    </citation>
    <scope>NUCLEOTIDE SEQUENCE [LARGE SCALE GENOMIC DNA]</scope>
    <source>
        <strain evidence="2 3">KCTC 12718</strain>
    </source>
</reference>
<dbReference type="Proteomes" id="UP001649381">
    <property type="component" value="Unassembled WGS sequence"/>
</dbReference>
<protein>
    <recommendedName>
        <fullName evidence="4">YpzI family protein</fullName>
    </recommendedName>
</protein>
<name>A0ABS9GZ91_9BACL</name>
<accession>A0ABS9GZ91</accession>
<organism evidence="2 3">
    <name type="scientific">Pseudalkalibacillus berkeleyi</name>
    <dbReference type="NCBI Taxonomy" id="1069813"/>
    <lineage>
        <taxon>Bacteria</taxon>
        <taxon>Bacillati</taxon>
        <taxon>Bacillota</taxon>
        <taxon>Bacilli</taxon>
        <taxon>Bacillales</taxon>
        <taxon>Fictibacillaceae</taxon>
        <taxon>Pseudalkalibacillus</taxon>
    </lineage>
</organism>
<evidence type="ECO:0008006" key="4">
    <source>
        <dbReference type="Google" id="ProtNLM"/>
    </source>
</evidence>
<feature type="region of interest" description="Disordered" evidence="1">
    <location>
        <begin position="1"/>
        <end position="50"/>
    </location>
</feature>
<evidence type="ECO:0000313" key="2">
    <source>
        <dbReference type="EMBL" id="MCF6136808.1"/>
    </source>
</evidence>
<evidence type="ECO:0000256" key="1">
    <source>
        <dbReference type="SAM" id="MobiDB-lite"/>
    </source>
</evidence>
<feature type="compositionally biased region" description="Basic and acidic residues" evidence="1">
    <location>
        <begin position="16"/>
        <end position="42"/>
    </location>
</feature>
<gene>
    <name evidence="2" type="ORF">L2716_03635</name>
</gene>
<sequence length="50" mass="5660">MSKKNRSKRATQQGAERVRGNDEKEIQTTMSTHDREAQKARSQDLTLGGE</sequence>
<keyword evidence="3" id="KW-1185">Reference proteome</keyword>
<evidence type="ECO:0000313" key="3">
    <source>
        <dbReference type="Proteomes" id="UP001649381"/>
    </source>
</evidence>